<dbReference type="SUPFAM" id="SSF53098">
    <property type="entry name" value="Ribonuclease H-like"/>
    <property type="match status" value="1"/>
</dbReference>
<gene>
    <name evidence="1" type="ORF">SAMN06265364_1361</name>
</gene>
<organism evidence="1 2">
    <name type="scientific">Prevotella jejuni</name>
    <dbReference type="NCBI Taxonomy" id="1177574"/>
    <lineage>
        <taxon>Bacteria</taxon>
        <taxon>Pseudomonadati</taxon>
        <taxon>Bacteroidota</taxon>
        <taxon>Bacteroidia</taxon>
        <taxon>Bacteroidales</taxon>
        <taxon>Prevotellaceae</taxon>
        <taxon>Prevotella</taxon>
    </lineage>
</organism>
<accession>A0AA94LLM9</accession>
<evidence type="ECO:0000313" key="1">
    <source>
        <dbReference type="EMBL" id="SNS07353.1"/>
    </source>
</evidence>
<name>A0AA94LLM9_9BACT</name>
<comment type="caution">
    <text evidence="1">The sequence shown here is derived from an EMBL/GenBank/DDBJ whole genome shotgun (WGS) entry which is preliminary data.</text>
</comment>
<sequence length="279" mass="32226">MSWFFSIFVYKLNNIFDSLGGDKRIERRVNSLFDKMVEKQSAVINKCFEDKAPKVGAYRVLRNKNWDMEDLIDRIRQFSGSECVGHKHVLCIQDTTELSYDHMKGRLKEDDPDFGDGSMQLKKYSIFVHPTMIVDAESCLPIGFSSVRIWNRERIEGRKKTNKRATLPYKDKESYRWTLSAKESAECIPSDVRKTIVGDRESDVYAFMDETLEVGCDFLIRSTHNRKSSVGADLDTLTEHLAKQKPMGEYSFSLPGRQGRKNRTAVMEVRFMPITLHAP</sequence>
<dbReference type="PANTHER" id="PTHR37319">
    <property type="entry name" value="TRANSPOSASE"/>
    <property type="match status" value="1"/>
</dbReference>
<dbReference type="NCBIfam" id="NF033590">
    <property type="entry name" value="transpos_IS4_3"/>
    <property type="match status" value="1"/>
</dbReference>
<dbReference type="PANTHER" id="PTHR37319:SF1">
    <property type="entry name" value="TRANSPOSASE TN5 DIMERISATION DOMAIN-CONTAINING PROTEIN"/>
    <property type="match status" value="1"/>
</dbReference>
<protein>
    <recommendedName>
        <fullName evidence="3">Transposase</fullName>
    </recommendedName>
</protein>
<dbReference type="AlphaFoldDB" id="A0AA94LLM9"/>
<dbReference type="InterPro" id="IPR047768">
    <property type="entry name" value="Tn5p-like"/>
</dbReference>
<reference evidence="1 2" key="1">
    <citation type="submission" date="2017-06" db="EMBL/GenBank/DDBJ databases">
        <authorList>
            <person name="Varghese N."/>
            <person name="Submissions S."/>
        </authorList>
    </citation>
    <scope>NUCLEOTIDE SEQUENCE [LARGE SCALE GENOMIC DNA]</scope>
    <source>
        <strain evidence="1 2">DSM 26989</strain>
    </source>
</reference>
<evidence type="ECO:0000313" key="2">
    <source>
        <dbReference type="Proteomes" id="UP000198427"/>
    </source>
</evidence>
<keyword evidence="2" id="KW-1185">Reference proteome</keyword>
<proteinExistence type="predicted"/>
<dbReference type="EMBL" id="FZNZ01000036">
    <property type="protein sequence ID" value="SNS07353.1"/>
    <property type="molecule type" value="Genomic_DNA"/>
</dbReference>
<dbReference type="Gene3D" id="3.90.350.10">
    <property type="entry name" value="Transposase Inhibitor Protein From Tn5, Chain A, domain 1"/>
    <property type="match status" value="1"/>
</dbReference>
<feature type="non-terminal residue" evidence="1">
    <location>
        <position position="279"/>
    </location>
</feature>
<dbReference type="Proteomes" id="UP000198427">
    <property type="component" value="Unassembled WGS sequence"/>
</dbReference>
<dbReference type="InterPro" id="IPR012337">
    <property type="entry name" value="RNaseH-like_sf"/>
</dbReference>
<evidence type="ECO:0008006" key="3">
    <source>
        <dbReference type="Google" id="ProtNLM"/>
    </source>
</evidence>
<dbReference type="InterPro" id="IPR054836">
    <property type="entry name" value="Tn5_transposase"/>
</dbReference>